<keyword evidence="5" id="KW-0813">Transport</keyword>
<evidence type="ECO:0000256" key="3">
    <source>
        <dbReference type="ARBA" id="ARBA00007809"/>
    </source>
</evidence>
<keyword evidence="6" id="KW-1003">Cell membrane</keyword>
<dbReference type="GO" id="GO:0000139">
    <property type="term" value="C:Golgi membrane"/>
    <property type="evidence" value="ECO:0007669"/>
    <property type="project" value="UniProtKB-SubCell"/>
</dbReference>
<evidence type="ECO:0000256" key="4">
    <source>
        <dbReference type="ARBA" id="ARBA00021741"/>
    </source>
</evidence>
<accession>A0A024GK39</accession>
<dbReference type="InterPro" id="IPR004316">
    <property type="entry name" value="SWEET_rpt"/>
</dbReference>
<dbReference type="InterPro" id="IPR047664">
    <property type="entry name" value="SWEET"/>
</dbReference>
<evidence type="ECO:0000313" key="15">
    <source>
        <dbReference type="Proteomes" id="UP000053237"/>
    </source>
</evidence>
<evidence type="ECO:0000313" key="14">
    <source>
        <dbReference type="EMBL" id="CCI47088.1"/>
    </source>
</evidence>
<evidence type="ECO:0000256" key="6">
    <source>
        <dbReference type="ARBA" id="ARBA00022475"/>
    </source>
</evidence>
<keyword evidence="15" id="KW-1185">Reference proteome</keyword>
<feature type="transmembrane region" description="Helical" evidence="13">
    <location>
        <begin position="111"/>
        <end position="128"/>
    </location>
</feature>
<evidence type="ECO:0000256" key="9">
    <source>
        <dbReference type="ARBA" id="ARBA00022737"/>
    </source>
</evidence>
<organism evidence="14 15">
    <name type="scientific">Albugo candida</name>
    <dbReference type="NCBI Taxonomy" id="65357"/>
    <lineage>
        <taxon>Eukaryota</taxon>
        <taxon>Sar</taxon>
        <taxon>Stramenopiles</taxon>
        <taxon>Oomycota</taxon>
        <taxon>Peronosporomycetes</taxon>
        <taxon>Albuginales</taxon>
        <taxon>Albuginaceae</taxon>
        <taxon>Albugo</taxon>
    </lineage>
</organism>
<reference evidence="14 15" key="1">
    <citation type="submission" date="2012-05" db="EMBL/GenBank/DDBJ databases">
        <title>Recombination and specialization in a pathogen metapopulation.</title>
        <authorList>
            <person name="Gardiner A."/>
            <person name="Kemen E."/>
            <person name="Schultz-Larsen T."/>
            <person name="MacLean D."/>
            <person name="Van Oosterhout C."/>
            <person name="Jones J.D.G."/>
        </authorList>
    </citation>
    <scope>NUCLEOTIDE SEQUENCE [LARGE SCALE GENOMIC DNA]</scope>
    <source>
        <strain evidence="14 15">Ac Nc2</strain>
    </source>
</reference>
<sequence>MSTWQSMENVFLVSTLLMTKSIPVIAAGSSLIFAISPMTTTRSIQRAKSTLQYPFAPFFFFFIQNVITLLYAYATWNHIIALTAALSSSLGAYYVYIYYKHSKQKTHPRRMLGIACFGILLLAVNALPREPEDAQWIIGVPSLILSILTSSSPLMQIRDILKRKDASCLPFGMSVMNLISGSVWTLYGSILKDPLIIVPNIIALSMGIVQVSLIFLYPSKSTRKANWESDGGIERAD</sequence>
<dbReference type="GO" id="GO:0005886">
    <property type="term" value="C:plasma membrane"/>
    <property type="evidence" value="ECO:0007669"/>
    <property type="project" value="UniProtKB-SubCell"/>
</dbReference>
<keyword evidence="8 13" id="KW-0812">Transmembrane</keyword>
<evidence type="ECO:0000256" key="2">
    <source>
        <dbReference type="ARBA" id="ARBA00004653"/>
    </source>
</evidence>
<dbReference type="FunFam" id="1.20.1280.290:FF:000004">
    <property type="entry name" value="Sugar transporter SWEET"/>
    <property type="match status" value="1"/>
</dbReference>
<feature type="transmembrane region" description="Helical" evidence="13">
    <location>
        <begin position="196"/>
        <end position="217"/>
    </location>
</feature>
<dbReference type="AlphaFoldDB" id="A0A024GK39"/>
<evidence type="ECO:0000256" key="1">
    <source>
        <dbReference type="ARBA" id="ARBA00004651"/>
    </source>
</evidence>
<evidence type="ECO:0000256" key="7">
    <source>
        <dbReference type="ARBA" id="ARBA00022597"/>
    </source>
</evidence>
<keyword evidence="10 13" id="KW-1133">Transmembrane helix</keyword>
<keyword evidence="9" id="KW-0677">Repeat</keyword>
<comment type="subcellular location">
    <subcellularLocation>
        <location evidence="1">Cell membrane</location>
        <topology evidence="1">Multi-pass membrane protein</topology>
    </subcellularLocation>
    <subcellularLocation>
        <location evidence="2">Golgi apparatus membrane</location>
        <topology evidence="2">Multi-pass membrane protein</topology>
    </subcellularLocation>
</comment>
<dbReference type="GO" id="GO:0051119">
    <property type="term" value="F:sugar transmembrane transporter activity"/>
    <property type="evidence" value="ECO:0007669"/>
    <property type="project" value="InterPro"/>
</dbReference>
<evidence type="ECO:0000256" key="12">
    <source>
        <dbReference type="ARBA" id="ARBA00023136"/>
    </source>
</evidence>
<evidence type="ECO:0000256" key="8">
    <source>
        <dbReference type="ARBA" id="ARBA00022692"/>
    </source>
</evidence>
<feature type="transmembrane region" description="Helical" evidence="13">
    <location>
        <begin position="79"/>
        <end position="99"/>
    </location>
</feature>
<keyword evidence="11" id="KW-0333">Golgi apparatus</keyword>
<evidence type="ECO:0000256" key="13">
    <source>
        <dbReference type="SAM" id="Phobius"/>
    </source>
</evidence>
<gene>
    <name evidence="14" type="ORF">BN9_080570</name>
</gene>
<comment type="similarity">
    <text evidence="3">Belongs to the SWEET sugar transporter family.</text>
</comment>
<dbReference type="PANTHER" id="PTHR10791:SF30">
    <property type="entry name" value="SUGAR TRANSPORTER SWEET1"/>
    <property type="match status" value="1"/>
</dbReference>
<comment type="caution">
    <text evidence="14">The sequence shown here is derived from an EMBL/GenBank/DDBJ whole genome shotgun (WGS) entry which is preliminary data.</text>
</comment>
<feature type="transmembrane region" description="Helical" evidence="13">
    <location>
        <begin position="55"/>
        <end position="73"/>
    </location>
</feature>
<dbReference type="Gene3D" id="1.20.1280.290">
    <property type="match status" value="2"/>
</dbReference>
<feature type="transmembrane region" description="Helical" evidence="13">
    <location>
        <begin position="134"/>
        <end position="155"/>
    </location>
</feature>
<dbReference type="OrthoDB" id="409725at2759"/>
<name>A0A024GK39_9STRA</name>
<evidence type="ECO:0000256" key="5">
    <source>
        <dbReference type="ARBA" id="ARBA00022448"/>
    </source>
</evidence>
<protein>
    <recommendedName>
        <fullName evidence="4">Sugar transporter SWEET1</fullName>
    </recommendedName>
</protein>
<keyword evidence="12 13" id="KW-0472">Membrane</keyword>
<feature type="transmembrane region" description="Helical" evidence="13">
    <location>
        <begin position="12"/>
        <end position="35"/>
    </location>
</feature>
<proteinExistence type="inferred from homology"/>
<dbReference type="Pfam" id="PF03083">
    <property type="entry name" value="MtN3_slv"/>
    <property type="match status" value="2"/>
</dbReference>
<dbReference type="PANTHER" id="PTHR10791">
    <property type="entry name" value="RAG1-ACTIVATING PROTEIN 1"/>
    <property type="match status" value="1"/>
</dbReference>
<dbReference type="EMBL" id="CAIX01000151">
    <property type="protein sequence ID" value="CCI47088.1"/>
    <property type="molecule type" value="Genomic_DNA"/>
</dbReference>
<evidence type="ECO:0000256" key="11">
    <source>
        <dbReference type="ARBA" id="ARBA00023034"/>
    </source>
</evidence>
<dbReference type="InParanoid" id="A0A024GK39"/>
<evidence type="ECO:0000256" key="10">
    <source>
        <dbReference type="ARBA" id="ARBA00022989"/>
    </source>
</evidence>
<feature type="transmembrane region" description="Helical" evidence="13">
    <location>
        <begin position="167"/>
        <end position="190"/>
    </location>
</feature>
<keyword evidence="7" id="KW-0762">Sugar transport</keyword>
<dbReference type="Proteomes" id="UP000053237">
    <property type="component" value="Unassembled WGS sequence"/>
</dbReference>